<name>A0A850NYS2_9PROT</name>
<evidence type="ECO:0000256" key="1">
    <source>
        <dbReference type="SAM" id="MobiDB-lite"/>
    </source>
</evidence>
<feature type="compositionally biased region" description="Low complexity" evidence="1">
    <location>
        <begin position="9"/>
        <end position="37"/>
    </location>
</feature>
<evidence type="ECO:0000313" key="3">
    <source>
        <dbReference type="Proteomes" id="UP000522590"/>
    </source>
</evidence>
<proteinExistence type="predicted"/>
<feature type="region of interest" description="Disordered" evidence="1">
    <location>
        <begin position="1"/>
        <end position="56"/>
    </location>
</feature>
<organism evidence="2 3">
    <name type="scientific">Komagataeibacter swingsii</name>
    <dbReference type="NCBI Taxonomy" id="215220"/>
    <lineage>
        <taxon>Bacteria</taxon>
        <taxon>Pseudomonadati</taxon>
        <taxon>Pseudomonadota</taxon>
        <taxon>Alphaproteobacteria</taxon>
        <taxon>Acetobacterales</taxon>
        <taxon>Acetobacteraceae</taxon>
        <taxon>Komagataeibacter</taxon>
    </lineage>
</organism>
<protein>
    <submittedName>
        <fullName evidence="2">Uncharacterized protein</fullName>
    </submittedName>
</protein>
<dbReference type="EMBL" id="JABXXS010000014">
    <property type="protein sequence ID" value="NVN36828.1"/>
    <property type="molecule type" value="Genomic_DNA"/>
</dbReference>
<dbReference type="AlphaFoldDB" id="A0A850NYS2"/>
<evidence type="ECO:0000313" key="2">
    <source>
        <dbReference type="EMBL" id="NVN36828.1"/>
    </source>
</evidence>
<dbReference type="RefSeq" id="WP_157699276.1">
    <property type="nucleotide sequence ID" value="NZ_JABXXS010000014.1"/>
</dbReference>
<gene>
    <name evidence="2" type="ORF">HUK81_07735</name>
</gene>
<reference evidence="2 3" key="1">
    <citation type="submission" date="2020-06" db="EMBL/GenBank/DDBJ databases">
        <title>Description of novel acetic acid bacteria.</title>
        <authorList>
            <person name="Sombolestani A."/>
        </authorList>
    </citation>
    <scope>NUCLEOTIDE SEQUENCE [LARGE SCALE GENOMIC DNA]</scope>
    <source>
        <strain evidence="2 3">LMG 25</strain>
    </source>
</reference>
<sequence length="56" mass="5811">MAKRTVSVTRPGRTATPTRRAAMPGVAPGAPLAPAGPDRMRGWMQAGRSGRAGYGF</sequence>
<dbReference type="Proteomes" id="UP000522590">
    <property type="component" value="Unassembled WGS sequence"/>
</dbReference>
<comment type="caution">
    <text evidence="2">The sequence shown here is derived from an EMBL/GenBank/DDBJ whole genome shotgun (WGS) entry which is preliminary data.</text>
</comment>
<accession>A0A850NYS2</accession>